<dbReference type="EMBL" id="HBKN01036301">
    <property type="protein sequence ID" value="CAE2322732.1"/>
    <property type="molecule type" value="Transcribed_RNA"/>
</dbReference>
<organism evidence="5">
    <name type="scientific">Guillardia theta</name>
    <name type="common">Cryptophyte</name>
    <name type="synonym">Cryptomonas phi</name>
    <dbReference type="NCBI Taxonomy" id="55529"/>
    <lineage>
        <taxon>Eukaryota</taxon>
        <taxon>Cryptophyceae</taxon>
        <taxon>Pyrenomonadales</taxon>
        <taxon>Geminigeraceae</taxon>
        <taxon>Guillardia</taxon>
    </lineage>
</organism>
<keyword evidence="1" id="KW-0863">Zinc-finger</keyword>
<feature type="signal peptide" evidence="3">
    <location>
        <begin position="1"/>
        <end position="22"/>
    </location>
</feature>
<evidence type="ECO:0000256" key="3">
    <source>
        <dbReference type="SAM" id="SignalP"/>
    </source>
</evidence>
<dbReference type="GO" id="GO:0003676">
    <property type="term" value="F:nucleic acid binding"/>
    <property type="evidence" value="ECO:0007669"/>
    <property type="project" value="InterPro"/>
</dbReference>
<dbReference type="PROSITE" id="PS50158">
    <property type="entry name" value="ZF_CCHC"/>
    <property type="match status" value="1"/>
</dbReference>
<dbReference type="GO" id="GO:0008270">
    <property type="term" value="F:zinc ion binding"/>
    <property type="evidence" value="ECO:0007669"/>
    <property type="project" value="UniProtKB-KW"/>
</dbReference>
<proteinExistence type="predicted"/>
<evidence type="ECO:0000256" key="1">
    <source>
        <dbReference type="PROSITE-ProRule" id="PRU00047"/>
    </source>
</evidence>
<feature type="compositionally biased region" description="Acidic residues" evidence="2">
    <location>
        <begin position="326"/>
        <end position="354"/>
    </location>
</feature>
<dbReference type="SUPFAM" id="SSF51126">
    <property type="entry name" value="Pectin lyase-like"/>
    <property type="match status" value="1"/>
</dbReference>
<feature type="compositionally biased region" description="Basic and acidic residues" evidence="2">
    <location>
        <begin position="314"/>
        <end position="325"/>
    </location>
</feature>
<feature type="region of interest" description="Disordered" evidence="2">
    <location>
        <begin position="308"/>
        <end position="361"/>
    </location>
</feature>
<protein>
    <recommendedName>
        <fullName evidence="4">CCHC-type domain-containing protein</fullName>
    </recommendedName>
</protein>
<keyword evidence="3" id="KW-0732">Signal</keyword>
<name>A0A7S4UQ77_GUITH</name>
<evidence type="ECO:0000256" key="2">
    <source>
        <dbReference type="SAM" id="MobiDB-lite"/>
    </source>
</evidence>
<dbReference type="InterPro" id="IPR001878">
    <property type="entry name" value="Znf_CCHC"/>
</dbReference>
<feature type="domain" description="CCHC-type" evidence="4">
    <location>
        <begin position="572"/>
        <end position="587"/>
    </location>
</feature>
<keyword evidence="1" id="KW-0479">Metal-binding</keyword>
<reference evidence="5" key="1">
    <citation type="submission" date="2021-01" db="EMBL/GenBank/DDBJ databases">
        <authorList>
            <person name="Corre E."/>
            <person name="Pelletier E."/>
            <person name="Niang G."/>
            <person name="Scheremetjew M."/>
            <person name="Finn R."/>
            <person name="Kale V."/>
            <person name="Holt S."/>
            <person name="Cochrane G."/>
            <person name="Meng A."/>
            <person name="Brown T."/>
            <person name="Cohen L."/>
        </authorList>
    </citation>
    <scope>NUCLEOTIDE SEQUENCE</scope>
    <source>
        <strain evidence="5">CCMP 2712</strain>
    </source>
</reference>
<feature type="chain" id="PRO_5030789561" description="CCHC-type domain-containing protein" evidence="3">
    <location>
        <begin position="23"/>
        <end position="804"/>
    </location>
</feature>
<accession>A0A7S4UQ77</accession>
<dbReference type="InterPro" id="IPR011050">
    <property type="entry name" value="Pectin_lyase_fold/virulence"/>
</dbReference>
<dbReference type="AlphaFoldDB" id="A0A7S4UQ77"/>
<evidence type="ECO:0000313" key="5">
    <source>
        <dbReference type="EMBL" id="CAE2322732.1"/>
    </source>
</evidence>
<sequence>MTRGAGLLLFHVFLSLVSHALTASVGYGKQSPIVDTPSMSKLPSNRNKRFYDELGKKIANLDEHDFDRFVLGAFDILNRPCKIAFSDLVESVRLIPADPWQLLGGPWMVRDSAVCEWFWSNPAWEPMTQAGPECERLLVPQQIHSFHRAVKQCPAGGVVQVSEGLYRWDGSIKIRSGLKLESLDGGVHVVGQESPVLMGQWQFAQGSAGSLRSVGLAANLSHESESLLDIRAGPWRFQWCECRSVKGEVVNVCCFGEADFKECTLAGMGAEENLRASMGAFVTDWGNVRFELCSFSSFGLLDIGLGDENNNAEKTPKSEQSTEEKDKDEEDDEDEEEDESEDEEESLGDAEEENLQSNDDQRIGATDRLKLGFGLFIDGDGHVHCVNSSFSDCHVGIVLMANSSAVIAQSTFLKDVSFGAFYADEHSNSTLCIMNCRGYGQTWAGPERPKHLNDYLFEGFKIVVSPFVPANDEERMEYYRMEQEVERSKGKFRNTFDRDKLVQADPSLFPCSDEHKYVYDVREAAPINTELYPISKDGLLALPQRFYFLSKKPIALTDDPRKFRHPNPDEFCYNCGRKDHLMMWCPEGQRPIEHRAVPVVDPCLAEACGITAELRKRQKQRAWRRRKYMANGRQVERLVKDIHLHPEIVKLNGNISQDGRLPKVRENKLNGNIEWYNTTSKKWKSLQVPWLGLPVQTGLVLENGRSRSSAGVRGSESTPYLAGHEYLSKADIVHLNLLRRKDGLKALTDEEWQTEYPRLREIYKEHSDSEDDFRLLFPKEFFNKSSWDQLPVFYDQVINGRFGA</sequence>
<evidence type="ECO:0000259" key="4">
    <source>
        <dbReference type="PROSITE" id="PS50158"/>
    </source>
</evidence>
<gene>
    <name evidence="5" type="ORF">GTHE00462_LOCUS28356</name>
</gene>
<keyword evidence="1" id="KW-0862">Zinc</keyword>